<evidence type="ECO:0000313" key="12">
    <source>
        <dbReference type="EMBL" id="KAL1523957.1"/>
    </source>
</evidence>
<feature type="region of interest" description="Disordered" evidence="9">
    <location>
        <begin position="1"/>
        <end position="93"/>
    </location>
</feature>
<dbReference type="EMBL" id="JBGBPQ010000005">
    <property type="protein sequence ID" value="KAL1523957.1"/>
    <property type="molecule type" value="Genomic_DNA"/>
</dbReference>
<name>A0AB34JSJ6_PRYPA</name>
<evidence type="ECO:0000256" key="9">
    <source>
        <dbReference type="SAM" id="MobiDB-lite"/>
    </source>
</evidence>
<dbReference type="Proteomes" id="UP001515480">
    <property type="component" value="Unassembled WGS sequence"/>
</dbReference>
<dbReference type="EC" id="2.4.2.12" evidence="6"/>
<evidence type="ECO:0000259" key="11">
    <source>
        <dbReference type="Pfam" id="PF18127"/>
    </source>
</evidence>
<dbReference type="GO" id="GO:0047280">
    <property type="term" value="F:nicotinamide phosphoribosyltransferase activity"/>
    <property type="evidence" value="ECO:0007669"/>
    <property type="project" value="UniProtKB-EC"/>
</dbReference>
<evidence type="ECO:0000259" key="10">
    <source>
        <dbReference type="Pfam" id="PF04095"/>
    </source>
</evidence>
<dbReference type="PANTHER" id="PTHR43816:SF1">
    <property type="entry name" value="NICOTINAMIDE PHOSPHORIBOSYLTRANSFERASE"/>
    <property type="match status" value="1"/>
</dbReference>
<keyword evidence="13" id="KW-1185">Reference proteome</keyword>
<comment type="similarity">
    <text evidence="1">Belongs to the NAPRTase family.</text>
</comment>
<feature type="domain" description="Nicotinate/nicotinamide phosphoribosyltransferase" evidence="10">
    <location>
        <begin position="516"/>
        <end position="828"/>
    </location>
</feature>
<comment type="caution">
    <text evidence="12">The sequence shown here is derived from an EMBL/GenBank/DDBJ whole genome shotgun (WGS) entry which is preliminary data.</text>
</comment>
<evidence type="ECO:0000313" key="13">
    <source>
        <dbReference type="Proteomes" id="UP001515480"/>
    </source>
</evidence>
<dbReference type="InterPro" id="IPR041525">
    <property type="entry name" value="N/Namide_PRibTrfase"/>
</dbReference>
<evidence type="ECO:0000256" key="4">
    <source>
        <dbReference type="ARBA" id="ARBA00022679"/>
    </source>
</evidence>
<dbReference type="PANTHER" id="PTHR43816">
    <property type="entry name" value="NICOTINAMIDE PHOSPHORIBOSYLTRANSFERASE"/>
    <property type="match status" value="1"/>
</dbReference>
<evidence type="ECO:0000256" key="2">
    <source>
        <dbReference type="ARBA" id="ARBA00022642"/>
    </source>
</evidence>
<dbReference type="InterPro" id="IPR036068">
    <property type="entry name" value="Nicotinate_pribotase-like_C"/>
</dbReference>
<dbReference type="InterPro" id="IPR013785">
    <property type="entry name" value="Aldolase_TIM"/>
</dbReference>
<evidence type="ECO:0000256" key="6">
    <source>
        <dbReference type="ARBA" id="ARBA00035024"/>
    </source>
</evidence>
<accession>A0AB34JSJ6</accession>
<comment type="catalytic activity">
    <reaction evidence="8">
        <text>beta-nicotinamide D-ribonucleotide + diphosphate = 5-phospho-alpha-D-ribose 1-diphosphate + nicotinamide + H(+)</text>
        <dbReference type="Rhea" id="RHEA:16149"/>
        <dbReference type="ChEBI" id="CHEBI:14649"/>
        <dbReference type="ChEBI" id="CHEBI:15378"/>
        <dbReference type="ChEBI" id="CHEBI:17154"/>
        <dbReference type="ChEBI" id="CHEBI:33019"/>
        <dbReference type="ChEBI" id="CHEBI:58017"/>
        <dbReference type="EC" id="2.4.2.12"/>
    </reaction>
    <physiologicalReaction direction="right-to-left" evidence="8">
        <dbReference type="Rhea" id="RHEA:16151"/>
    </physiologicalReaction>
</comment>
<feature type="compositionally biased region" description="Basic and acidic residues" evidence="9">
    <location>
        <begin position="41"/>
        <end position="54"/>
    </location>
</feature>
<dbReference type="InterPro" id="IPR016471">
    <property type="entry name" value="Nicotinamide_PRibTrfase"/>
</dbReference>
<dbReference type="Gene3D" id="3.20.20.70">
    <property type="entry name" value="Aldolase class I"/>
    <property type="match status" value="1"/>
</dbReference>
<protein>
    <recommendedName>
        <fullName evidence="7">Nicotinamide phosphoribosyltransferase</fullName>
        <ecNumber evidence="6">2.4.2.12</ecNumber>
    </recommendedName>
</protein>
<evidence type="ECO:0000256" key="3">
    <source>
        <dbReference type="ARBA" id="ARBA00022676"/>
    </source>
</evidence>
<keyword evidence="2" id="KW-0662">Pyridine nucleotide biosynthesis</keyword>
<dbReference type="Pfam" id="PF18127">
    <property type="entry name" value="NAMPT_N"/>
    <property type="match status" value="1"/>
</dbReference>
<dbReference type="Pfam" id="PF04095">
    <property type="entry name" value="NAPRTase"/>
    <property type="match status" value="1"/>
</dbReference>
<keyword evidence="4" id="KW-0808">Transferase</keyword>
<dbReference type="SUPFAM" id="SSF51690">
    <property type="entry name" value="Nicotinate/Quinolinate PRTase C-terminal domain-like"/>
    <property type="match status" value="1"/>
</dbReference>
<proteinExistence type="inferred from homology"/>
<evidence type="ECO:0000256" key="1">
    <source>
        <dbReference type="ARBA" id="ARBA00010897"/>
    </source>
</evidence>
<organism evidence="12 13">
    <name type="scientific">Prymnesium parvum</name>
    <name type="common">Toxic golden alga</name>
    <dbReference type="NCBI Taxonomy" id="97485"/>
    <lineage>
        <taxon>Eukaryota</taxon>
        <taxon>Haptista</taxon>
        <taxon>Haptophyta</taxon>
        <taxon>Prymnesiophyceae</taxon>
        <taxon>Prymnesiales</taxon>
        <taxon>Prymnesiaceae</taxon>
        <taxon>Prymnesium</taxon>
    </lineage>
</organism>
<keyword evidence="3" id="KW-0328">Glycosyltransferase</keyword>
<dbReference type="GO" id="GO:0009435">
    <property type="term" value="P:NAD+ biosynthetic process"/>
    <property type="evidence" value="ECO:0007669"/>
    <property type="project" value="InterPro"/>
</dbReference>
<sequence>MSSASPSKTDKPRPRSPSIGGRVGGTPRRGPKQFKSPTPPRGRESPRRNSDPHASKATPTPERLERGSSKKLPLVASGDALCTGKGRVRGGGNIEDALTHETAARPSVSPPGNSFFKEGYTREGVADREPAYMDVINSMPAMLTDSRSNVKNNIILMTDGYKFSHHKQYPVSWMPEQARPEPSDADHYAPAILFAPHRGLPGAKLLKILPVPCFAEDPARPLKVTVVTNITTAVVDVLPADPDDETDLRWTGLPCWYIGAKKKEIVVHLSPAQREILLMPDGYMRIKFVNIDDSKLKRGSTLNANFEGGYNVSYFTPRAFKEMFEHLDEDKGGDHIVFFGLQYFIKEYLEGVVVTKEKIDAGDAFVARYMSDVRVIPPNHINGFDFTMFPRGDWEAIMTGDHDATGEGVPALAGRLPIKIEALPEGTLVQPGVCCFKLSNTHPRFFWLPNFLETLLVQVWYPTTVATQAREFRKTIQAHSVLSQRVSQMPEFLGPREYTKANLYNGGLAIHISQVFDLLDFGYRGVSSHETAALGSAAYYTTGFEGSDTVAGARMILQNYNAASPEPPVPPLERFSTIFEMLHGATSVPAAEHSTITSWADMSADSDHEAYEKAEYAAFTNMIRQYNSSFCVSLVSDGFNIWNACANLWPSTEEAEGVSMRGLINDRMARGMLTLLRPDSGEGVETLPQMLTILQTAIPEVWQKDCADVVSPFADDPARKVRYEVILDKIRRKVGLGQGVGNPFRRFVGQQFRILQGDGVSLVTVPDMLASLLANGFCASTVHYGSGGGLMQKVNRDSLSCAFKCCSMYVHGVAYNIGKDPIAGGKKSYPGNPAVIRYADGVLRNRGQYENGVLQRAEPMSYEEFREGAEGDQLVTVFENGVVKVDHSWNDIRARVRVTDLDHAVNKALDNLEAKIDFLQQLSTEQTIALRLAEAACGSKWTHKHQSKLASMRERYPQYCAAMDSLGFKPGMDSNQIIDLIKERHMCDKKLKKRIIQALVDGDVPAARAAMGKKLVLSL</sequence>
<comment type="pathway">
    <text evidence="5">Cofactor biosynthesis; NAD(+) biosynthesis; nicotinamide D-ribonucleotide from 5-phospho-alpha-D-ribose 1-diphosphate and nicotinamide: step 1/1.</text>
</comment>
<feature type="domain" description="Nicotinamide phosphoribosyltransferase N-terminal" evidence="11">
    <location>
        <begin position="317"/>
        <end position="370"/>
    </location>
</feature>
<dbReference type="InterPro" id="IPR041529">
    <property type="entry name" value="DUF5598"/>
</dbReference>
<reference evidence="12 13" key="1">
    <citation type="journal article" date="2024" name="Science">
        <title>Giant polyketide synthase enzymes in the biosynthesis of giant marine polyether toxins.</title>
        <authorList>
            <person name="Fallon T.R."/>
            <person name="Shende V.V."/>
            <person name="Wierzbicki I.H."/>
            <person name="Pendleton A.L."/>
            <person name="Watervoot N.F."/>
            <person name="Auber R.P."/>
            <person name="Gonzalez D.J."/>
            <person name="Wisecaver J.H."/>
            <person name="Moore B.S."/>
        </authorList>
    </citation>
    <scope>NUCLEOTIDE SEQUENCE [LARGE SCALE GENOMIC DNA]</scope>
    <source>
        <strain evidence="12 13">12B1</strain>
    </source>
</reference>
<evidence type="ECO:0000256" key="7">
    <source>
        <dbReference type="ARBA" id="ARBA00035036"/>
    </source>
</evidence>
<evidence type="ECO:0000256" key="8">
    <source>
        <dbReference type="ARBA" id="ARBA00047835"/>
    </source>
</evidence>
<evidence type="ECO:0000256" key="5">
    <source>
        <dbReference type="ARBA" id="ARBA00035007"/>
    </source>
</evidence>
<gene>
    <name evidence="12" type="ORF">AB1Y20_018873</name>
</gene>
<dbReference type="AlphaFoldDB" id="A0AB34JSJ6"/>